<feature type="region of interest" description="Disordered" evidence="1">
    <location>
        <begin position="1"/>
        <end position="36"/>
    </location>
</feature>
<dbReference type="AlphaFoldDB" id="A0A1R3K1Q0"/>
<sequence>MAKRRGVKHFGIKSMAKRHETRRQTSWHKKSIGIKT</sequence>
<protein>
    <submittedName>
        <fullName evidence="2">Uncharacterized protein</fullName>
    </submittedName>
</protein>
<keyword evidence="3" id="KW-1185">Reference proteome</keyword>
<comment type="caution">
    <text evidence="2">The sequence shown here is derived from an EMBL/GenBank/DDBJ whole genome shotgun (WGS) entry which is preliminary data.</text>
</comment>
<evidence type="ECO:0000313" key="3">
    <source>
        <dbReference type="Proteomes" id="UP000188268"/>
    </source>
</evidence>
<name>A0A1R3K1Q0_COCAP</name>
<dbReference type="Proteomes" id="UP000188268">
    <property type="component" value="Unassembled WGS sequence"/>
</dbReference>
<dbReference type="Gramene" id="OMP01003">
    <property type="protein sequence ID" value="OMP01003"/>
    <property type="gene ID" value="CCACVL1_03204"/>
</dbReference>
<evidence type="ECO:0000256" key="1">
    <source>
        <dbReference type="SAM" id="MobiDB-lite"/>
    </source>
</evidence>
<proteinExistence type="predicted"/>
<evidence type="ECO:0000313" key="2">
    <source>
        <dbReference type="EMBL" id="OMP01003.1"/>
    </source>
</evidence>
<organism evidence="2 3">
    <name type="scientific">Corchorus capsularis</name>
    <name type="common">Jute</name>
    <dbReference type="NCBI Taxonomy" id="210143"/>
    <lineage>
        <taxon>Eukaryota</taxon>
        <taxon>Viridiplantae</taxon>
        <taxon>Streptophyta</taxon>
        <taxon>Embryophyta</taxon>
        <taxon>Tracheophyta</taxon>
        <taxon>Spermatophyta</taxon>
        <taxon>Magnoliopsida</taxon>
        <taxon>eudicotyledons</taxon>
        <taxon>Gunneridae</taxon>
        <taxon>Pentapetalae</taxon>
        <taxon>rosids</taxon>
        <taxon>malvids</taxon>
        <taxon>Malvales</taxon>
        <taxon>Malvaceae</taxon>
        <taxon>Grewioideae</taxon>
        <taxon>Apeibeae</taxon>
        <taxon>Corchorus</taxon>
    </lineage>
</organism>
<dbReference type="EMBL" id="AWWV01006544">
    <property type="protein sequence ID" value="OMP01003.1"/>
    <property type="molecule type" value="Genomic_DNA"/>
</dbReference>
<reference evidence="2 3" key="1">
    <citation type="submission" date="2013-09" db="EMBL/GenBank/DDBJ databases">
        <title>Corchorus capsularis genome sequencing.</title>
        <authorList>
            <person name="Alam M."/>
            <person name="Haque M.S."/>
            <person name="Islam M.S."/>
            <person name="Emdad E.M."/>
            <person name="Islam M.M."/>
            <person name="Ahmed B."/>
            <person name="Halim A."/>
            <person name="Hossen Q.M.M."/>
            <person name="Hossain M.Z."/>
            <person name="Ahmed R."/>
            <person name="Khan M.M."/>
            <person name="Islam R."/>
            <person name="Rashid M.M."/>
            <person name="Khan S.A."/>
            <person name="Rahman M.S."/>
            <person name="Alam M."/>
        </authorList>
    </citation>
    <scope>NUCLEOTIDE SEQUENCE [LARGE SCALE GENOMIC DNA]</scope>
    <source>
        <strain evidence="3">cv. CVL-1</strain>
        <tissue evidence="2">Whole seedling</tissue>
    </source>
</reference>
<gene>
    <name evidence="2" type="ORF">CCACVL1_03204</name>
</gene>
<accession>A0A1R3K1Q0</accession>